<keyword evidence="1 3" id="KW-0378">Hydrolase</keyword>
<gene>
    <name evidence="1" type="primary">xseB</name>
    <name evidence="3" type="ORF">KTQ36_09260</name>
</gene>
<accession>A0ABS6V7M4</accession>
<keyword evidence="1" id="KW-0963">Cytoplasm</keyword>
<proteinExistence type="inferred from homology"/>
<keyword evidence="4" id="KW-1185">Reference proteome</keyword>
<protein>
    <recommendedName>
        <fullName evidence="1">Exodeoxyribonuclease 7 small subunit</fullName>
        <ecNumber evidence="1">3.1.11.6</ecNumber>
    </recommendedName>
    <alternativeName>
        <fullName evidence="1">Exodeoxyribonuclease VII small subunit</fullName>
        <shortName evidence="1">Exonuclease VII small subunit</shortName>
    </alternativeName>
</protein>
<comment type="subunit">
    <text evidence="1">Heterooligomer composed of large and small subunits.</text>
</comment>
<keyword evidence="1" id="KW-0540">Nuclease</keyword>
<comment type="similarity">
    <text evidence="1">Belongs to the XseB family.</text>
</comment>
<evidence type="ECO:0000313" key="4">
    <source>
        <dbReference type="Proteomes" id="UP000698028"/>
    </source>
</evidence>
<dbReference type="NCBIfam" id="TIGR01280">
    <property type="entry name" value="xseB"/>
    <property type="match status" value="1"/>
</dbReference>
<dbReference type="EMBL" id="JAHVAH010000001">
    <property type="protein sequence ID" value="MBW0145481.1"/>
    <property type="molecule type" value="Genomic_DNA"/>
</dbReference>
<dbReference type="Proteomes" id="UP000698028">
    <property type="component" value="Unassembled WGS sequence"/>
</dbReference>
<keyword evidence="2" id="KW-0175">Coiled coil</keyword>
<dbReference type="InterPro" id="IPR003761">
    <property type="entry name" value="Exonuc_VII_S"/>
</dbReference>
<name>A0ABS6V7M4_9SPHN</name>
<comment type="function">
    <text evidence="1">Bidirectionally degrades single-stranded DNA into large acid-insoluble oligonucleotides, which are then degraded further into small acid-soluble oligonucleotides.</text>
</comment>
<keyword evidence="1" id="KW-0269">Exonuclease</keyword>
<evidence type="ECO:0000256" key="2">
    <source>
        <dbReference type="SAM" id="Coils"/>
    </source>
</evidence>
<feature type="coiled-coil region" evidence="2">
    <location>
        <begin position="24"/>
        <end position="68"/>
    </location>
</feature>
<comment type="catalytic activity">
    <reaction evidence="1">
        <text>Exonucleolytic cleavage in either 5'- to 3'- or 3'- to 5'-direction to yield nucleoside 5'-phosphates.</text>
        <dbReference type="EC" id="3.1.11.6"/>
    </reaction>
</comment>
<organism evidence="3 4">
    <name type="scientific">Sphingomicrobium clamense</name>
    <dbReference type="NCBI Taxonomy" id="2851013"/>
    <lineage>
        <taxon>Bacteria</taxon>
        <taxon>Pseudomonadati</taxon>
        <taxon>Pseudomonadota</taxon>
        <taxon>Alphaproteobacteria</taxon>
        <taxon>Sphingomonadales</taxon>
        <taxon>Sphingomonadaceae</taxon>
        <taxon>Sphingomicrobium</taxon>
    </lineage>
</organism>
<evidence type="ECO:0000256" key="1">
    <source>
        <dbReference type="HAMAP-Rule" id="MF_00337"/>
    </source>
</evidence>
<dbReference type="GO" id="GO:0008855">
    <property type="term" value="F:exodeoxyribonuclease VII activity"/>
    <property type="evidence" value="ECO:0007669"/>
    <property type="project" value="UniProtKB-EC"/>
</dbReference>
<reference evidence="3 4" key="1">
    <citation type="submission" date="2021-07" db="EMBL/GenBank/DDBJ databases">
        <title>The draft genome sequence of Sphingomicrobium sp. B8.</title>
        <authorList>
            <person name="Mu L."/>
        </authorList>
    </citation>
    <scope>NUCLEOTIDE SEQUENCE [LARGE SCALE GENOMIC DNA]</scope>
    <source>
        <strain evidence="3 4">B8</strain>
    </source>
</reference>
<sequence length="89" mass="9537">MTDQPNTSAGSDNGVDDLSFEAALEELEAIVRKLEAGEESLDASIALYQRGEQLKKHCEARLKAAREKIEQITLGADGQPTGTAEYDAG</sequence>
<comment type="subcellular location">
    <subcellularLocation>
        <location evidence="1">Cytoplasm</location>
    </subcellularLocation>
</comment>
<dbReference type="EC" id="3.1.11.6" evidence="1"/>
<dbReference type="HAMAP" id="MF_00337">
    <property type="entry name" value="Exonuc_7_S"/>
    <property type="match status" value="1"/>
</dbReference>
<dbReference type="Pfam" id="PF02609">
    <property type="entry name" value="Exonuc_VII_S"/>
    <property type="match status" value="1"/>
</dbReference>
<evidence type="ECO:0000313" key="3">
    <source>
        <dbReference type="EMBL" id="MBW0145481.1"/>
    </source>
</evidence>
<dbReference type="PANTHER" id="PTHR34137">
    <property type="entry name" value="EXODEOXYRIBONUCLEASE 7 SMALL SUBUNIT"/>
    <property type="match status" value="1"/>
</dbReference>
<dbReference type="PANTHER" id="PTHR34137:SF1">
    <property type="entry name" value="EXODEOXYRIBONUCLEASE 7 SMALL SUBUNIT"/>
    <property type="match status" value="1"/>
</dbReference>
<comment type="caution">
    <text evidence="3">The sequence shown here is derived from an EMBL/GenBank/DDBJ whole genome shotgun (WGS) entry which is preliminary data.</text>
</comment>
<dbReference type="RefSeq" id="WP_218633381.1">
    <property type="nucleotide sequence ID" value="NZ_JAHVAH010000001.1"/>
</dbReference>
<dbReference type="NCBIfam" id="NF002139">
    <property type="entry name" value="PRK00977.1-3"/>
    <property type="match status" value="1"/>
</dbReference>